<dbReference type="GO" id="GO:0006741">
    <property type="term" value="P:NADP+ biosynthetic process"/>
    <property type="evidence" value="ECO:0007669"/>
    <property type="project" value="InterPro"/>
</dbReference>
<accession>A0A075FIK3</accession>
<proteinExistence type="predicted"/>
<dbReference type="InterPro" id="IPR016064">
    <property type="entry name" value="NAD/diacylglycerol_kinase_sf"/>
</dbReference>
<name>A0A075FIK3_9EURY</name>
<dbReference type="SUPFAM" id="SSF111331">
    <property type="entry name" value="NAD kinase/diacylglycerol kinase-like"/>
    <property type="match status" value="1"/>
</dbReference>
<evidence type="ECO:0000313" key="1">
    <source>
        <dbReference type="EMBL" id="AIE90953.1"/>
    </source>
</evidence>
<dbReference type="EMBL" id="KF900323">
    <property type="protein sequence ID" value="AIE90953.1"/>
    <property type="molecule type" value="Genomic_DNA"/>
</dbReference>
<sequence length="290" mass="31712">MSEGVLVVYKKNFEDVHDKALSQVRAALDALVEERGASVGYTARETVRRADFADPDLVIVLGGDGTLTSIAHSVDDQTPVMGVNSHPRNGGDEGSYGFYMGSDPDRFADDVRAALDGEAIVNVLPRLQAEIVTTSGNRTRCDPALNDLLVANTHQYQPSKYRLQRGAIDVAQHSSGCLFSTFLGQGAWFRHIADIEGTTFPAGEIGDHYLFVARELPRADRSGDGSYWDWAGEPTVITSDMHRGYVVSDGWDETHFTRGATLTVGLDGPTLRLLTFRGTILDRVAHWVRS</sequence>
<dbReference type="GO" id="GO:0003951">
    <property type="term" value="F:NAD+ kinase activity"/>
    <property type="evidence" value="ECO:0007669"/>
    <property type="project" value="UniProtKB-EC"/>
</dbReference>
<keyword evidence="1" id="KW-0808">Transferase</keyword>
<dbReference type="AlphaFoldDB" id="A0A075FIK3"/>
<dbReference type="PANTHER" id="PTHR20275:SF28">
    <property type="entry name" value="NADH KINASE"/>
    <property type="match status" value="1"/>
</dbReference>
<reference evidence="1" key="1">
    <citation type="journal article" date="2014" name="Genome Biol. Evol.">
        <title>Pangenome evidence for extensive interdomain horizontal transfer affecting lineage core and shell genes in uncultured planktonic thaumarchaeota and euryarchaeota.</title>
        <authorList>
            <person name="Deschamps P."/>
            <person name="Zivanovic Y."/>
            <person name="Moreira D."/>
            <person name="Rodriguez-Valera F."/>
            <person name="Lopez-Garcia P."/>
        </authorList>
    </citation>
    <scope>NUCLEOTIDE SEQUENCE</scope>
</reference>
<dbReference type="Pfam" id="PF01513">
    <property type="entry name" value="NAD_kinase"/>
    <property type="match status" value="1"/>
</dbReference>
<keyword evidence="1" id="KW-0418">Kinase</keyword>
<dbReference type="Gene3D" id="3.40.50.10330">
    <property type="entry name" value="Probable inorganic polyphosphate/atp-NAD kinase, domain 1"/>
    <property type="match status" value="1"/>
</dbReference>
<gene>
    <name evidence="1" type="primary">NADK</name>
    <name evidence="1" type="synonym">ppnK</name>
</gene>
<dbReference type="PANTHER" id="PTHR20275">
    <property type="entry name" value="NAD KINASE"/>
    <property type="match status" value="1"/>
</dbReference>
<dbReference type="EC" id="2.7.1.23" evidence="1"/>
<protein>
    <submittedName>
        <fullName evidence="1">Inorganic polyphosphate/ATP-NAD kinase (PpnK, NADK)</fullName>
        <ecNumber evidence="1">2.7.1.23</ecNumber>
    </submittedName>
</protein>
<dbReference type="InterPro" id="IPR017438">
    <property type="entry name" value="ATP-NAD_kinase_N"/>
</dbReference>
<organism evidence="1">
    <name type="scientific">uncultured marine group II/III euryarchaeote AD1000_09_E08</name>
    <dbReference type="NCBI Taxonomy" id="1457711"/>
    <lineage>
        <taxon>Archaea</taxon>
        <taxon>Methanobacteriati</taxon>
        <taxon>Methanobacteriota</taxon>
        <taxon>environmental samples</taxon>
    </lineage>
</organism>
<dbReference type="InterPro" id="IPR002504">
    <property type="entry name" value="NADK"/>
</dbReference>